<keyword evidence="3" id="KW-1185">Reference proteome</keyword>
<dbReference type="NCBIfam" id="TIGR02830">
    <property type="entry name" value="spore_III_AG"/>
    <property type="match status" value="1"/>
</dbReference>
<keyword evidence="1" id="KW-0472">Membrane</keyword>
<proteinExistence type="predicted"/>
<sequence>MIEKIRKFIENYSQTGSEGKKRKYILVIALIGILLIILSNLLSTKNELPTKVNQETDATVHEEDIEEVSLITNVTEIEESYEKDLQAMLNQIKGVSEVEVMVNVDSTNVNVYEKDLIFGMQTTDETDKNGGMRKVEDETRETKLVYIRQGDQEVPILVHTKKPEVRGVFIIAKGAENATVKKWIVESVSRVLDVPTYRISVMPK</sequence>
<dbReference type="AlphaFoldDB" id="A0A2V3VT39"/>
<evidence type="ECO:0000313" key="3">
    <source>
        <dbReference type="Proteomes" id="UP000247978"/>
    </source>
</evidence>
<comment type="caution">
    <text evidence="2">The sequence shown here is derived from an EMBL/GenBank/DDBJ whole genome shotgun (WGS) entry which is preliminary data.</text>
</comment>
<reference evidence="2 3" key="1">
    <citation type="submission" date="2018-05" db="EMBL/GenBank/DDBJ databases">
        <title>Genomic Encyclopedia of Type Strains, Phase IV (KMG-IV): sequencing the most valuable type-strain genomes for metagenomic binning, comparative biology and taxonomic classification.</title>
        <authorList>
            <person name="Goeker M."/>
        </authorList>
    </citation>
    <scope>NUCLEOTIDE SEQUENCE [LARGE SCALE GENOMIC DNA]</scope>
    <source>
        <strain evidence="2 3">DSM 28556</strain>
    </source>
</reference>
<gene>
    <name evidence="2" type="ORF">DFR56_11224</name>
</gene>
<dbReference type="Proteomes" id="UP000247978">
    <property type="component" value="Unassembled WGS sequence"/>
</dbReference>
<keyword evidence="1" id="KW-1133">Transmembrane helix</keyword>
<evidence type="ECO:0000256" key="1">
    <source>
        <dbReference type="SAM" id="Phobius"/>
    </source>
</evidence>
<dbReference type="EMBL" id="QJJQ01000012">
    <property type="protein sequence ID" value="PXW85047.1"/>
    <property type="molecule type" value="Genomic_DNA"/>
</dbReference>
<evidence type="ECO:0000313" key="2">
    <source>
        <dbReference type="EMBL" id="PXW85047.1"/>
    </source>
</evidence>
<keyword evidence="1" id="KW-0812">Transmembrane</keyword>
<dbReference type="OrthoDB" id="2381602at2"/>
<dbReference type="RefSeq" id="WP_110396317.1">
    <property type="nucleotide sequence ID" value="NZ_JBHUHB010000001.1"/>
</dbReference>
<name>A0A2V3VT39_9BACI</name>
<protein>
    <submittedName>
        <fullName evidence="2">Stage III sporulation protein AG</fullName>
    </submittedName>
</protein>
<organism evidence="2 3">
    <name type="scientific">Pseudogracilibacillus auburnensis</name>
    <dbReference type="NCBI Taxonomy" id="1494959"/>
    <lineage>
        <taxon>Bacteria</taxon>
        <taxon>Bacillati</taxon>
        <taxon>Bacillota</taxon>
        <taxon>Bacilli</taxon>
        <taxon>Bacillales</taxon>
        <taxon>Bacillaceae</taxon>
        <taxon>Pseudogracilibacillus</taxon>
    </lineage>
</organism>
<accession>A0A2V3VT39</accession>
<feature type="transmembrane region" description="Helical" evidence="1">
    <location>
        <begin position="24"/>
        <end position="42"/>
    </location>
</feature>
<dbReference type="InterPro" id="IPR014195">
    <property type="entry name" value="Spore_III_AG"/>
</dbReference>